<dbReference type="AlphaFoldDB" id="A0A8D8TKI0"/>
<dbReference type="GO" id="GO:0006357">
    <property type="term" value="P:regulation of transcription by RNA polymerase II"/>
    <property type="evidence" value="ECO:0007669"/>
    <property type="project" value="TreeGrafter"/>
</dbReference>
<keyword evidence="3" id="KW-0479">Metal-binding</keyword>
<dbReference type="SUPFAM" id="SSF51197">
    <property type="entry name" value="Clavaminate synthase-like"/>
    <property type="match status" value="1"/>
</dbReference>
<keyword evidence="4" id="KW-0560">Oxidoreductase</keyword>
<organism evidence="11">
    <name type="scientific">Cacopsylla melanoneura</name>
    <dbReference type="NCBI Taxonomy" id="428564"/>
    <lineage>
        <taxon>Eukaryota</taxon>
        <taxon>Metazoa</taxon>
        <taxon>Ecdysozoa</taxon>
        <taxon>Arthropoda</taxon>
        <taxon>Hexapoda</taxon>
        <taxon>Insecta</taxon>
        <taxon>Pterygota</taxon>
        <taxon>Neoptera</taxon>
        <taxon>Paraneoptera</taxon>
        <taxon>Hemiptera</taxon>
        <taxon>Sternorrhyncha</taxon>
        <taxon>Psylloidea</taxon>
        <taxon>Psyllidae</taxon>
        <taxon>Psyllinae</taxon>
        <taxon>Cacopsylla</taxon>
    </lineage>
</organism>
<feature type="region of interest" description="Disordered" evidence="9">
    <location>
        <begin position="54"/>
        <end position="96"/>
    </location>
</feature>
<dbReference type="Pfam" id="PF02373">
    <property type="entry name" value="JmjC"/>
    <property type="match status" value="1"/>
</dbReference>
<dbReference type="GO" id="GO:0008168">
    <property type="term" value="F:methyltransferase activity"/>
    <property type="evidence" value="ECO:0007669"/>
    <property type="project" value="UniProtKB-KW"/>
</dbReference>
<proteinExistence type="predicted"/>
<keyword evidence="11" id="KW-0489">Methyltransferase</keyword>
<keyword evidence="5" id="KW-0408">Iron</keyword>
<evidence type="ECO:0000256" key="9">
    <source>
        <dbReference type="SAM" id="MobiDB-lite"/>
    </source>
</evidence>
<dbReference type="InterPro" id="IPR045109">
    <property type="entry name" value="LSDs-like"/>
</dbReference>
<evidence type="ECO:0000256" key="1">
    <source>
        <dbReference type="ARBA" id="ARBA00001954"/>
    </source>
</evidence>
<evidence type="ECO:0000256" key="8">
    <source>
        <dbReference type="ARBA" id="ARBA00047648"/>
    </source>
</evidence>
<evidence type="ECO:0000256" key="6">
    <source>
        <dbReference type="ARBA" id="ARBA00023242"/>
    </source>
</evidence>
<reference evidence="11" key="1">
    <citation type="submission" date="2021-05" db="EMBL/GenBank/DDBJ databases">
        <authorList>
            <person name="Alioto T."/>
            <person name="Alioto T."/>
            <person name="Gomez Garrido J."/>
        </authorList>
    </citation>
    <scope>NUCLEOTIDE SEQUENCE</scope>
</reference>
<dbReference type="GO" id="GO:0000118">
    <property type="term" value="C:histone deacetylase complex"/>
    <property type="evidence" value="ECO:0007669"/>
    <property type="project" value="TreeGrafter"/>
</dbReference>
<evidence type="ECO:0000259" key="10">
    <source>
        <dbReference type="PROSITE" id="PS51184"/>
    </source>
</evidence>
<dbReference type="PANTHER" id="PTHR12549">
    <property type="entry name" value="JMJC DOMAIN-CONTAINING HISTONE DEMETHYLATION PROTEIN"/>
    <property type="match status" value="1"/>
</dbReference>
<comment type="cofactor">
    <cofactor evidence="1">
        <name>Fe(2+)</name>
        <dbReference type="ChEBI" id="CHEBI:29033"/>
    </cofactor>
</comment>
<dbReference type="PANTHER" id="PTHR12549:SF38">
    <property type="entry name" value="JMJC DOMAIN-CONTAINING HISTONE DEMETHYLASE 2, ISOFORM A"/>
    <property type="match status" value="1"/>
</dbReference>
<evidence type="ECO:0000313" key="11">
    <source>
        <dbReference type="EMBL" id="CAG6688696.1"/>
    </source>
</evidence>
<evidence type="ECO:0000256" key="3">
    <source>
        <dbReference type="ARBA" id="ARBA00022723"/>
    </source>
</evidence>
<comment type="catalytic activity">
    <reaction evidence="8">
        <text>N(6),N(6)-dimethyl-L-lysyl(9)-[histone H3] + 2 2-oxoglutarate + 2 O2 = L-lysyl(9)-[histone H3] + 2 formaldehyde + 2 succinate + 2 CO2</text>
        <dbReference type="Rhea" id="RHEA:60188"/>
        <dbReference type="Rhea" id="RHEA-COMP:15541"/>
        <dbReference type="Rhea" id="RHEA-COMP:15546"/>
        <dbReference type="ChEBI" id="CHEBI:15379"/>
        <dbReference type="ChEBI" id="CHEBI:16526"/>
        <dbReference type="ChEBI" id="CHEBI:16810"/>
        <dbReference type="ChEBI" id="CHEBI:16842"/>
        <dbReference type="ChEBI" id="CHEBI:29969"/>
        <dbReference type="ChEBI" id="CHEBI:30031"/>
        <dbReference type="ChEBI" id="CHEBI:61976"/>
        <dbReference type="EC" id="1.14.11.65"/>
    </reaction>
</comment>
<dbReference type="FunFam" id="2.60.120.650:FF:000004">
    <property type="entry name" value="Putative lysine-specific demethylase 3B"/>
    <property type="match status" value="1"/>
</dbReference>
<evidence type="ECO:0000256" key="2">
    <source>
        <dbReference type="ARBA" id="ARBA00004123"/>
    </source>
</evidence>
<evidence type="ECO:0000256" key="7">
    <source>
        <dbReference type="ARBA" id="ARBA00038951"/>
    </source>
</evidence>
<feature type="compositionally biased region" description="Low complexity" evidence="9">
    <location>
        <begin position="54"/>
        <end position="69"/>
    </location>
</feature>
<feature type="domain" description="JmjC" evidence="10">
    <location>
        <begin position="271"/>
        <end position="476"/>
    </location>
</feature>
<dbReference type="InterPro" id="IPR003347">
    <property type="entry name" value="JmjC_dom"/>
</dbReference>
<keyword evidence="6" id="KW-0539">Nucleus</keyword>
<dbReference type="SMART" id="SM00558">
    <property type="entry name" value="JmjC"/>
    <property type="match status" value="1"/>
</dbReference>
<name>A0A8D8TKI0_9HEMI</name>
<protein>
    <recommendedName>
        <fullName evidence="7">[histone H3]-dimethyl-L-lysine(9) demethylase</fullName>
        <ecNumber evidence="7">1.14.11.65</ecNumber>
    </recommendedName>
</protein>
<evidence type="ECO:0000256" key="4">
    <source>
        <dbReference type="ARBA" id="ARBA00023002"/>
    </source>
</evidence>
<accession>A0A8D8TKI0</accession>
<keyword evidence="11" id="KW-0808">Transferase</keyword>
<dbReference type="GO" id="GO:0140683">
    <property type="term" value="F:histone H3K9me/H3K9me2 demethylase activity"/>
    <property type="evidence" value="ECO:0007669"/>
    <property type="project" value="UniProtKB-EC"/>
</dbReference>
<evidence type="ECO:0000256" key="5">
    <source>
        <dbReference type="ARBA" id="ARBA00023004"/>
    </source>
</evidence>
<dbReference type="GO" id="GO:0031490">
    <property type="term" value="F:chromatin DNA binding"/>
    <property type="evidence" value="ECO:0007669"/>
    <property type="project" value="TreeGrafter"/>
</dbReference>
<dbReference type="EC" id="1.14.11.65" evidence="7"/>
<dbReference type="Gene3D" id="2.60.120.650">
    <property type="entry name" value="Cupin"/>
    <property type="match status" value="1"/>
</dbReference>
<dbReference type="GO" id="GO:0032259">
    <property type="term" value="P:methylation"/>
    <property type="evidence" value="ECO:0007669"/>
    <property type="project" value="UniProtKB-KW"/>
</dbReference>
<sequence>MLTCLKCTEILITTYSRWQTANHFNCVITTPIPPLQCNDSYLCDVISSSHPTTTTTTTIKTEPSTETSTIGAVVDSSNSSSSNNCKETDPSTENTNNTVQLKHFQRRKNYAWADSNQLDIRFLTNLESQRLYPDVPHTWLCDGKLLRLTNPRCPGNYKIFQDMWRRGQPVLVSGVGAQLDPTLWHPDSFAADFGDLRNDLINCVTGNTVPNQSMRIFWEGFEYCAKRLKDEKGQGMLLKLKDWPPGEDFSELLPTRFADLMRVLPLGEYTQRSGRLNLASRLPECFVKPDLGPKMYIAYGNALYPTKATTNLHLDISDAVNLMVYVGIPKDGDQSEYMREAYRAIDEGGSDILTRRRVRVQGELPGALWHIFAPRDADKIRDLLNKVAIEKGAILERNHDSIHDQSWYLDSELRDRLYQEYKVQAYTIVQCLGDAVFVPAGAPHQVRNLHSCIKVAEDFVSPENVSHCFHLTQEFRELSDTHSNHEDKLQVKNIIYHTVKDSLSVVEASEKKSSSNMTVVGDGSMS</sequence>
<dbReference type="GO" id="GO:0000785">
    <property type="term" value="C:chromatin"/>
    <property type="evidence" value="ECO:0007669"/>
    <property type="project" value="TreeGrafter"/>
</dbReference>
<dbReference type="PROSITE" id="PS51184">
    <property type="entry name" value="JMJC"/>
    <property type="match status" value="1"/>
</dbReference>
<dbReference type="GO" id="GO:0003712">
    <property type="term" value="F:transcription coregulator activity"/>
    <property type="evidence" value="ECO:0007669"/>
    <property type="project" value="TreeGrafter"/>
</dbReference>
<dbReference type="EMBL" id="HBUF01288313">
    <property type="protein sequence ID" value="CAG6688696.1"/>
    <property type="molecule type" value="Transcribed_RNA"/>
</dbReference>
<comment type="subcellular location">
    <subcellularLocation>
        <location evidence="2">Nucleus</location>
    </subcellularLocation>
</comment>
<dbReference type="GO" id="GO:0046872">
    <property type="term" value="F:metal ion binding"/>
    <property type="evidence" value="ECO:0007669"/>
    <property type="project" value="UniProtKB-KW"/>
</dbReference>